<gene>
    <name evidence="1" type="ORF">MARPO_0005s0163</name>
</gene>
<name>A0A2R6XQZ8_MARPO</name>
<proteinExistence type="predicted"/>
<evidence type="ECO:0000313" key="1">
    <source>
        <dbReference type="EMBL" id="PTQ48523.1"/>
    </source>
</evidence>
<protein>
    <submittedName>
        <fullName evidence="1">Uncharacterized protein</fullName>
    </submittedName>
</protein>
<sequence length="93" mass="10725">MDSETVRTQEEVLVSSVSVNVSDERYEEFRNAWLRPGHGLALRSREFGDCKRSKEGNDASSTRATKVDSMYCRYDDFTCIRALLFGLMSKYRV</sequence>
<keyword evidence="2" id="KW-1185">Reference proteome</keyword>
<evidence type="ECO:0000313" key="2">
    <source>
        <dbReference type="Proteomes" id="UP000244005"/>
    </source>
</evidence>
<organism evidence="1 2">
    <name type="scientific">Marchantia polymorpha</name>
    <name type="common">Common liverwort</name>
    <name type="synonym">Marchantia aquatica</name>
    <dbReference type="NCBI Taxonomy" id="3197"/>
    <lineage>
        <taxon>Eukaryota</taxon>
        <taxon>Viridiplantae</taxon>
        <taxon>Streptophyta</taxon>
        <taxon>Embryophyta</taxon>
        <taxon>Marchantiophyta</taxon>
        <taxon>Marchantiopsida</taxon>
        <taxon>Marchantiidae</taxon>
        <taxon>Marchantiales</taxon>
        <taxon>Marchantiaceae</taxon>
        <taxon>Marchantia</taxon>
    </lineage>
</organism>
<dbReference type="AlphaFoldDB" id="A0A2R6XQZ8"/>
<dbReference type="EMBL" id="KZ772677">
    <property type="protein sequence ID" value="PTQ48523.1"/>
    <property type="molecule type" value="Genomic_DNA"/>
</dbReference>
<dbReference type="Proteomes" id="UP000244005">
    <property type="component" value="Unassembled WGS sequence"/>
</dbReference>
<accession>A0A2R6XQZ8</accession>
<reference evidence="2" key="1">
    <citation type="journal article" date="2017" name="Cell">
        <title>Insights into land plant evolution garnered from the Marchantia polymorpha genome.</title>
        <authorList>
            <person name="Bowman J.L."/>
            <person name="Kohchi T."/>
            <person name="Yamato K.T."/>
            <person name="Jenkins J."/>
            <person name="Shu S."/>
            <person name="Ishizaki K."/>
            <person name="Yamaoka S."/>
            <person name="Nishihama R."/>
            <person name="Nakamura Y."/>
            <person name="Berger F."/>
            <person name="Adam C."/>
            <person name="Aki S.S."/>
            <person name="Althoff F."/>
            <person name="Araki T."/>
            <person name="Arteaga-Vazquez M.A."/>
            <person name="Balasubrmanian S."/>
            <person name="Barry K."/>
            <person name="Bauer D."/>
            <person name="Boehm C.R."/>
            <person name="Briginshaw L."/>
            <person name="Caballero-Perez J."/>
            <person name="Catarino B."/>
            <person name="Chen F."/>
            <person name="Chiyoda S."/>
            <person name="Chovatia M."/>
            <person name="Davies K.M."/>
            <person name="Delmans M."/>
            <person name="Demura T."/>
            <person name="Dierschke T."/>
            <person name="Dolan L."/>
            <person name="Dorantes-Acosta A.E."/>
            <person name="Eklund D.M."/>
            <person name="Florent S.N."/>
            <person name="Flores-Sandoval E."/>
            <person name="Fujiyama A."/>
            <person name="Fukuzawa H."/>
            <person name="Galik B."/>
            <person name="Grimanelli D."/>
            <person name="Grimwood J."/>
            <person name="Grossniklaus U."/>
            <person name="Hamada T."/>
            <person name="Haseloff J."/>
            <person name="Hetherington A.J."/>
            <person name="Higo A."/>
            <person name="Hirakawa Y."/>
            <person name="Hundley H.N."/>
            <person name="Ikeda Y."/>
            <person name="Inoue K."/>
            <person name="Inoue S.I."/>
            <person name="Ishida S."/>
            <person name="Jia Q."/>
            <person name="Kakita M."/>
            <person name="Kanazawa T."/>
            <person name="Kawai Y."/>
            <person name="Kawashima T."/>
            <person name="Kennedy M."/>
            <person name="Kinose K."/>
            <person name="Kinoshita T."/>
            <person name="Kohara Y."/>
            <person name="Koide E."/>
            <person name="Komatsu K."/>
            <person name="Kopischke S."/>
            <person name="Kubo M."/>
            <person name="Kyozuka J."/>
            <person name="Lagercrantz U."/>
            <person name="Lin S.S."/>
            <person name="Lindquist E."/>
            <person name="Lipzen A.M."/>
            <person name="Lu C.W."/>
            <person name="De Luna E."/>
            <person name="Martienssen R.A."/>
            <person name="Minamino N."/>
            <person name="Mizutani M."/>
            <person name="Mizutani M."/>
            <person name="Mochizuki N."/>
            <person name="Monte I."/>
            <person name="Mosher R."/>
            <person name="Nagasaki H."/>
            <person name="Nakagami H."/>
            <person name="Naramoto S."/>
            <person name="Nishitani K."/>
            <person name="Ohtani M."/>
            <person name="Okamoto T."/>
            <person name="Okumura M."/>
            <person name="Phillips J."/>
            <person name="Pollak B."/>
            <person name="Reinders A."/>
            <person name="Rovekamp M."/>
            <person name="Sano R."/>
            <person name="Sawa S."/>
            <person name="Schmid M.W."/>
            <person name="Shirakawa M."/>
            <person name="Solano R."/>
            <person name="Spunde A."/>
            <person name="Suetsugu N."/>
            <person name="Sugano S."/>
            <person name="Sugiyama A."/>
            <person name="Sun R."/>
            <person name="Suzuki Y."/>
            <person name="Takenaka M."/>
            <person name="Takezawa D."/>
            <person name="Tomogane H."/>
            <person name="Tsuzuki M."/>
            <person name="Ueda T."/>
            <person name="Umeda M."/>
            <person name="Ward J.M."/>
            <person name="Watanabe Y."/>
            <person name="Yazaki K."/>
            <person name="Yokoyama R."/>
            <person name="Yoshitake Y."/>
            <person name="Yotsui I."/>
            <person name="Zachgo S."/>
            <person name="Schmutz J."/>
        </authorList>
    </citation>
    <scope>NUCLEOTIDE SEQUENCE [LARGE SCALE GENOMIC DNA]</scope>
    <source>
        <strain evidence="2">Tak-1</strain>
    </source>
</reference>